<feature type="binding site" evidence="4">
    <location>
        <position position="420"/>
    </location>
    <ligand>
        <name>S-adenosyl-L-methionine</name>
        <dbReference type="ChEBI" id="CHEBI:59789"/>
    </ligand>
</feature>
<feature type="region of interest" description="Disordered" evidence="6">
    <location>
        <begin position="1"/>
        <end position="81"/>
    </location>
</feature>
<evidence type="ECO:0000256" key="3">
    <source>
        <dbReference type="ARBA" id="ARBA00022691"/>
    </source>
</evidence>
<feature type="compositionally biased region" description="Gly residues" evidence="6">
    <location>
        <begin position="9"/>
        <end position="29"/>
    </location>
</feature>
<dbReference type="InterPro" id="IPR030391">
    <property type="entry name" value="MeTrfase_TrmA_CS"/>
</dbReference>
<dbReference type="SUPFAM" id="SSF50249">
    <property type="entry name" value="Nucleic acid-binding proteins"/>
    <property type="match status" value="1"/>
</dbReference>
<evidence type="ECO:0000313" key="9">
    <source>
        <dbReference type="Proteomes" id="UP001596113"/>
    </source>
</evidence>
<feature type="domain" description="TRAM" evidence="7">
    <location>
        <begin position="82"/>
        <end position="140"/>
    </location>
</feature>
<keyword evidence="1 4" id="KW-0489">Methyltransferase</keyword>
<dbReference type="Pfam" id="PF05958">
    <property type="entry name" value="tRNA_U5-meth_tr"/>
    <property type="match status" value="1"/>
</dbReference>
<dbReference type="RefSeq" id="WP_378135126.1">
    <property type="nucleotide sequence ID" value="NZ_JBHSMI010000028.1"/>
</dbReference>
<feature type="active site" description="Nucleophile" evidence="4">
    <location>
        <position position="545"/>
    </location>
</feature>
<organism evidence="8 9">
    <name type="scientific">Cohnella soli</name>
    <dbReference type="NCBI Taxonomy" id="425005"/>
    <lineage>
        <taxon>Bacteria</taxon>
        <taxon>Bacillati</taxon>
        <taxon>Bacillota</taxon>
        <taxon>Bacilli</taxon>
        <taxon>Bacillales</taxon>
        <taxon>Paenibacillaceae</taxon>
        <taxon>Cohnella</taxon>
    </lineage>
</organism>
<dbReference type="PROSITE" id="PS50926">
    <property type="entry name" value="TRAM"/>
    <property type="match status" value="1"/>
</dbReference>
<comment type="similarity">
    <text evidence="4">Belongs to the class I-like SAM-binding methyltransferase superfamily. RNA M5U methyltransferase family.</text>
</comment>
<dbReference type="GO" id="GO:0032259">
    <property type="term" value="P:methylation"/>
    <property type="evidence" value="ECO:0007669"/>
    <property type="project" value="UniProtKB-KW"/>
</dbReference>
<dbReference type="Gene3D" id="3.40.50.150">
    <property type="entry name" value="Vaccinia Virus protein VP39"/>
    <property type="match status" value="1"/>
</dbReference>
<name>A0ABW0I071_9BACL</name>
<feature type="binding site" evidence="4">
    <location>
        <position position="518"/>
    </location>
    <ligand>
        <name>S-adenosyl-L-methionine</name>
        <dbReference type="ChEBI" id="CHEBI:59789"/>
    </ligand>
</feature>
<dbReference type="Gene3D" id="2.40.50.140">
    <property type="entry name" value="Nucleic acid-binding proteins"/>
    <property type="match status" value="1"/>
</dbReference>
<comment type="caution">
    <text evidence="8">The sequence shown here is derived from an EMBL/GenBank/DDBJ whole genome shotgun (WGS) entry which is preliminary data.</text>
</comment>
<sequence length="590" mass="62724">MSHSRKSGGNSGSLGGAGRGPSGRGGSGKSAGRRGDLSEHGNSGKSAGRNGGRANSAGREQRNGVRDHGAGRGRSTAPAGVPVAVGESVSCEIIGLTHDGEGVGRVAGYTLFVRGALPGERVQADVVSVGKSFGRARMTKLLAAGLGASLGASEGDATGVEEDRTVGAIRVEPPCPIYDTCGGCQLQHMDYAAQLRWKRQHVIDNLERIGKLTVVGGRSASVGESGAAGESAGDMVSGEGAAASNRPGVIVHPTIGMDEPWRYRNKAQVPIGVIADRLVGGFYELGSNDIVDMDACLIQQEQNEESVRAVKEAARLLKLSAYDRTTGRGLLRHVVVRHSRSTGHRMVVLVTNGRDIPHAQELVSLVREQVPGVVSICQNVNTVSTPVVFGEETRVLWGEEYIYDEIDGIQFAISPRSFFQVNPEQTVRLYGKAVEYAALTGNETVVDAYCGAGTISLFLARHAARVYGVEIVPEAIEDARRNASLNGIANAEFDVGAAEVIMPQWQREGIAPDVIVVDPPRKGCDPRLLETMLELKPERIVYVSCNPSTLARDLRLLENGGYRTVEVQPVDMFPHTGHVECVIGIQRIDT</sequence>
<keyword evidence="2 4" id="KW-0808">Transferase</keyword>
<keyword evidence="3 4" id="KW-0949">S-adenosyl-L-methionine</keyword>
<evidence type="ECO:0000256" key="5">
    <source>
        <dbReference type="PROSITE-ProRule" id="PRU10015"/>
    </source>
</evidence>
<feature type="compositionally biased region" description="Low complexity" evidence="6">
    <location>
        <begin position="46"/>
        <end position="58"/>
    </location>
</feature>
<evidence type="ECO:0000313" key="8">
    <source>
        <dbReference type="EMBL" id="MFC5404647.1"/>
    </source>
</evidence>
<dbReference type="InterPro" id="IPR030390">
    <property type="entry name" value="MeTrfase_TrmA_AS"/>
</dbReference>
<evidence type="ECO:0000256" key="2">
    <source>
        <dbReference type="ARBA" id="ARBA00022679"/>
    </source>
</evidence>
<feature type="binding site" evidence="4">
    <location>
        <position position="449"/>
    </location>
    <ligand>
        <name>S-adenosyl-L-methionine</name>
        <dbReference type="ChEBI" id="CHEBI:59789"/>
    </ligand>
</feature>
<evidence type="ECO:0000259" key="7">
    <source>
        <dbReference type="PROSITE" id="PS50926"/>
    </source>
</evidence>
<gene>
    <name evidence="8" type="primary">rlmD</name>
    <name evidence="8" type="ORF">ACFPOF_18070</name>
</gene>
<dbReference type="Pfam" id="PF01938">
    <property type="entry name" value="TRAM"/>
    <property type="match status" value="1"/>
</dbReference>
<accession>A0ABW0I071</accession>
<dbReference type="PROSITE" id="PS51687">
    <property type="entry name" value="SAM_MT_RNA_M5U"/>
    <property type="match status" value="1"/>
</dbReference>
<dbReference type="CDD" id="cd02440">
    <property type="entry name" value="AdoMet_MTases"/>
    <property type="match status" value="1"/>
</dbReference>
<dbReference type="EC" id="2.1.1.190" evidence="8"/>
<dbReference type="Proteomes" id="UP001596113">
    <property type="component" value="Unassembled WGS sequence"/>
</dbReference>
<dbReference type="PROSITE" id="PS01230">
    <property type="entry name" value="TRMA_1"/>
    <property type="match status" value="1"/>
</dbReference>
<evidence type="ECO:0000256" key="4">
    <source>
        <dbReference type="PROSITE-ProRule" id="PRU01024"/>
    </source>
</evidence>
<feature type="compositionally biased region" description="Basic and acidic residues" evidence="6">
    <location>
        <begin position="59"/>
        <end position="70"/>
    </location>
</feature>
<feature type="active site" evidence="5">
    <location>
        <position position="545"/>
    </location>
</feature>
<dbReference type="InterPro" id="IPR010280">
    <property type="entry name" value="U5_MeTrfase_fam"/>
</dbReference>
<dbReference type="Gene3D" id="2.40.50.1070">
    <property type="match status" value="1"/>
</dbReference>
<dbReference type="EMBL" id="JBHSMI010000028">
    <property type="protein sequence ID" value="MFC5404647.1"/>
    <property type="molecule type" value="Genomic_DNA"/>
</dbReference>
<feature type="region of interest" description="Disordered" evidence="6">
    <location>
        <begin position="223"/>
        <end position="242"/>
    </location>
</feature>
<evidence type="ECO:0000256" key="1">
    <source>
        <dbReference type="ARBA" id="ARBA00022603"/>
    </source>
</evidence>
<dbReference type="SUPFAM" id="SSF53335">
    <property type="entry name" value="S-adenosyl-L-methionine-dependent methyltransferases"/>
    <property type="match status" value="1"/>
</dbReference>
<keyword evidence="9" id="KW-1185">Reference proteome</keyword>
<protein>
    <submittedName>
        <fullName evidence="8">23S rRNA (Uracil(1939)-C(5))-methyltransferase RlmD</fullName>
        <ecNumber evidence="8">2.1.1.190</ecNumber>
    </submittedName>
</protein>
<dbReference type="InterPro" id="IPR002792">
    <property type="entry name" value="TRAM_dom"/>
</dbReference>
<proteinExistence type="inferred from homology"/>
<dbReference type="PROSITE" id="PS01231">
    <property type="entry name" value="TRMA_2"/>
    <property type="match status" value="1"/>
</dbReference>
<dbReference type="PANTHER" id="PTHR11061:SF30">
    <property type="entry name" value="TRNA (URACIL(54)-C(5))-METHYLTRANSFERASE"/>
    <property type="match status" value="1"/>
</dbReference>
<dbReference type="NCBIfam" id="TIGR00479">
    <property type="entry name" value="rumA"/>
    <property type="match status" value="1"/>
</dbReference>
<reference evidence="9" key="1">
    <citation type="journal article" date="2019" name="Int. J. Syst. Evol. Microbiol.">
        <title>The Global Catalogue of Microorganisms (GCM) 10K type strain sequencing project: providing services to taxonomists for standard genome sequencing and annotation.</title>
        <authorList>
            <consortium name="The Broad Institute Genomics Platform"/>
            <consortium name="The Broad Institute Genome Sequencing Center for Infectious Disease"/>
            <person name="Wu L."/>
            <person name="Ma J."/>
        </authorList>
    </citation>
    <scope>NUCLEOTIDE SEQUENCE [LARGE SCALE GENOMIC DNA]</scope>
    <source>
        <strain evidence="9">CGMCC 1.18575</strain>
    </source>
</reference>
<feature type="compositionally biased region" description="Low complexity" evidence="6">
    <location>
        <begin position="223"/>
        <end position="233"/>
    </location>
</feature>
<dbReference type="InterPro" id="IPR012340">
    <property type="entry name" value="NA-bd_OB-fold"/>
</dbReference>
<dbReference type="InterPro" id="IPR029063">
    <property type="entry name" value="SAM-dependent_MTases_sf"/>
</dbReference>
<evidence type="ECO:0000256" key="6">
    <source>
        <dbReference type="SAM" id="MobiDB-lite"/>
    </source>
</evidence>
<dbReference type="GO" id="GO:0008168">
    <property type="term" value="F:methyltransferase activity"/>
    <property type="evidence" value="ECO:0007669"/>
    <property type="project" value="UniProtKB-KW"/>
</dbReference>
<feature type="binding site" evidence="4">
    <location>
        <position position="470"/>
    </location>
    <ligand>
        <name>S-adenosyl-L-methionine</name>
        <dbReference type="ChEBI" id="CHEBI:59789"/>
    </ligand>
</feature>
<dbReference type="PANTHER" id="PTHR11061">
    <property type="entry name" value="RNA M5U METHYLTRANSFERASE"/>
    <property type="match status" value="1"/>
</dbReference>